<name>A0ABQ1XMV1_9PROT</name>
<dbReference type="Pfam" id="PF04273">
    <property type="entry name" value="BLH_phosphatase"/>
    <property type="match status" value="1"/>
</dbReference>
<protein>
    <recommendedName>
        <fullName evidence="2">Beta-lactamase hydrolase-like protein phosphatase-like domain-containing protein</fullName>
    </recommendedName>
</protein>
<feature type="signal peptide" evidence="1">
    <location>
        <begin position="1"/>
        <end position="21"/>
    </location>
</feature>
<dbReference type="InterPro" id="IPR029021">
    <property type="entry name" value="Prot-tyrosine_phosphatase-like"/>
</dbReference>
<reference evidence="4" key="1">
    <citation type="journal article" date="2019" name="Int. J. Syst. Evol. Microbiol.">
        <title>The Global Catalogue of Microorganisms (GCM) 10K type strain sequencing project: providing services to taxonomists for standard genome sequencing and annotation.</title>
        <authorList>
            <consortium name="The Broad Institute Genomics Platform"/>
            <consortium name="The Broad Institute Genome Sequencing Center for Infectious Disease"/>
            <person name="Wu L."/>
            <person name="Ma J."/>
        </authorList>
    </citation>
    <scope>NUCLEOTIDE SEQUENCE [LARGE SCALE GENOMIC DNA]</scope>
    <source>
        <strain evidence="4">CGMCC 1.12766</strain>
    </source>
</reference>
<dbReference type="RefSeq" id="WP_188451695.1">
    <property type="nucleotide sequence ID" value="NZ_BMFS01000004.1"/>
</dbReference>
<keyword evidence="1" id="KW-0732">Signal</keyword>
<sequence>MLRSILAATLLTAAPCFHAIAQESRMTPLPGDVRFEARPDATDARSWAREGHTTVINLLTEPEIEALEFDYAGSVMQNGMIYAHVPVGRMTGTEAADAVARIMAETDGPVIINCASATRASHVYAASQIRAGNITRDQLHTIDPEREWNQDLLSRLLGETPGTESAQ</sequence>
<evidence type="ECO:0000313" key="4">
    <source>
        <dbReference type="Proteomes" id="UP000648722"/>
    </source>
</evidence>
<feature type="domain" description="Beta-lactamase hydrolase-like protein phosphatase-like" evidence="2">
    <location>
        <begin position="41"/>
        <end position="129"/>
    </location>
</feature>
<dbReference type="InterPro" id="IPR005939">
    <property type="entry name" value="BLH_phosphatase-like"/>
</dbReference>
<gene>
    <name evidence="3" type="ORF">GCM10007420_12470</name>
</gene>
<evidence type="ECO:0000256" key="1">
    <source>
        <dbReference type="SAM" id="SignalP"/>
    </source>
</evidence>
<evidence type="ECO:0000259" key="2">
    <source>
        <dbReference type="Pfam" id="PF04273"/>
    </source>
</evidence>
<comment type="caution">
    <text evidence="3">The sequence shown here is derived from an EMBL/GenBank/DDBJ whole genome shotgun (WGS) entry which is preliminary data.</text>
</comment>
<accession>A0ABQ1XMV1</accession>
<dbReference type="EMBL" id="BMFS01000004">
    <property type="protein sequence ID" value="GGG98192.1"/>
    <property type="molecule type" value="Genomic_DNA"/>
</dbReference>
<keyword evidence="4" id="KW-1185">Reference proteome</keyword>
<dbReference type="Gene3D" id="3.90.190.10">
    <property type="entry name" value="Protein tyrosine phosphatase superfamily"/>
    <property type="match status" value="1"/>
</dbReference>
<feature type="chain" id="PRO_5046930621" description="Beta-lactamase hydrolase-like protein phosphatase-like domain-containing protein" evidence="1">
    <location>
        <begin position="22"/>
        <end position="167"/>
    </location>
</feature>
<organism evidence="3 4">
    <name type="scientific">Glycocaulis albus</name>
    <dbReference type="NCBI Taxonomy" id="1382801"/>
    <lineage>
        <taxon>Bacteria</taxon>
        <taxon>Pseudomonadati</taxon>
        <taxon>Pseudomonadota</taxon>
        <taxon>Alphaproteobacteria</taxon>
        <taxon>Maricaulales</taxon>
        <taxon>Maricaulaceae</taxon>
        <taxon>Glycocaulis</taxon>
    </lineage>
</organism>
<dbReference type="SUPFAM" id="SSF52799">
    <property type="entry name" value="(Phosphotyrosine protein) phosphatases II"/>
    <property type="match status" value="1"/>
</dbReference>
<dbReference type="Proteomes" id="UP000648722">
    <property type="component" value="Unassembled WGS sequence"/>
</dbReference>
<proteinExistence type="predicted"/>
<evidence type="ECO:0000313" key="3">
    <source>
        <dbReference type="EMBL" id="GGG98192.1"/>
    </source>
</evidence>